<keyword evidence="2" id="KW-0677">Repeat</keyword>
<dbReference type="GO" id="GO:0016866">
    <property type="term" value="F:intramolecular transferase activity"/>
    <property type="evidence" value="ECO:0007669"/>
    <property type="project" value="InterPro"/>
</dbReference>
<dbReference type="PROSITE" id="PS01074">
    <property type="entry name" value="TERPENE_SYNTHASES"/>
    <property type="match status" value="1"/>
</dbReference>
<dbReference type="EC" id="5.4.99.-" evidence="4"/>
<sequence>MWRLVTAGDSGGNPYLISLNNNVGRQYWEFDPKAGTPEERARAEEFRKRFTENRHARHHSADELLRLQAADKIKAAGVRVSKDAGILEAQGPVAASQVEHQILCGSKYYAALQQHDGHWAGDYGGPQFLLPGLVIALYTAGALDRIFGPEAKAEVLRYHMNHQNEDGGFGLHIEGHSTMFGTSLGYCVMRIMGADRDDKIVAAARKWIHDRGGIQHNTSWAKFWLAVLGVYSWDGVNPLTPEMWLLPYASWTGIGLLHPGRMWCHCRMVYLPMSYVYGVRGTCKETDLVRQLREELYPVAYDGIDWNGARNLCAKEDLYYPHPLIQDVLWWFLYKCEYLLMGSSLRKKALKETLKLIHYEDDSTRYVDIGPVNKALNLLACWFEDPDSVAFKRHLARVPDYLWVAEDGMKMQGYNGSQLWDTAFSVQALVATGLGQEIGGCLKLANQYLEQTQVREDPAPPLEEFYRHISKGAWAFSTKDHGWPIADCASEALKAVFALGTLPEKLVGPPIPDDRLFDCVNVILSYQNPSGGWATYENTRSYSFVELFNPAETFSNIMIDYDYVELSSSSMTALCEFRKKYPNHRAKEIDTALARGKKFIQSIQRNDGSWYGSWGVCFTYGTWFGCEALSELGESYSTSDSARKACTFLLEKQRKDGGWGESYKSCQDRVYSQLEGLSHVVNTAWAMMSLMAVGYHKVDPLPLHAGARFLMSMQEENGDWPQQHISGVFNKNCMISYSQY</sequence>
<feature type="non-terminal residue" evidence="7">
    <location>
        <position position="1"/>
    </location>
</feature>
<dbReference type="SUPFAM" id="SSF48239">
    <property type="entry name" value="Terpenoid cyclases/Protein prenyltransferases"/>
    <property type="match status" value="2"/>
</dbReference>
<feature type="domain" description="Squalene cyclase N-terminal" evidence="6">
    <location>
        <begin position="107"/>
        <end position="398"/>
    </location>
</feature>
<protein>
    <recommendedName>
        <fullName evidence="4">Terpene cyclase/mutase family member</fullName>
        <ecNumber evidence="4">5.4.99.-</ecNumber>
    </recommendedName>
</protein>
<dbReference type="Gene3D" id="1.50.10.20">
    <property type="match status" value="3"/>
</dbReference>
<name>A0A8S1JH22_9CHLO</name>
<dbReference type="Proteomes" id="UP000708148">
    <property type="component" value="Unassembled WGS sequence"/>
</dbReference>
<dbReference type="Pfam" id="PF13249">
    <property type="entry name" value="SQHop_cyclase_N"/>
    <property type="match status" value="1"/>
</dbReference>
<evidence type="ECO:0000256" key="1">
    <source>
        <dbReference type="ARBA" id="ARBA00009755"/>
    </source>
</evidence>
<dbReference type="OrthoDB" id="21502at2759"/>
<dbReference type="AlphaFoldDB" id="A0A8S1JH22"/>
<evidence type="ECO:0000313" key="8">
    <source>
        <dbReference type="Proteomes" id="UP000708148"/>
    </source>
</evidence>
<dbReference type="InterPro" id="IPR008930">
    <property type="entry name" value="Terpenoid_cyclase/PrenylTrfase"/>
</dbReference>
<accession>A0A8S1JH22</accession>
<evidence type="ECO:0000256" key="3">
    <source>
        <dbReference type="ARBA" id="ARBA00023235"/>
    </source>
</evidence>
<dbReference type="NCBIfam" id="TIGR01787">
    <property type="entry name" value="squalene_cyclas"/>
    <property type="match status" value="1"/>
</dbReference>
<comment type="similarity">
    <text evidence="1 4">Belongs to the terpene cyclase/mutase family.</text>
</comment>
<dbReference type="InterPro" id="IPR002365">
    <property type="entry name" value="Terpene_synthase_CS"/>
</dbReference>
<evidence type="ECO:0000259" key="5">
    <source>
        <dbReference type="Pfam" id="PF13243"/>
    </source>
</evidence>
<reference evidence="7" key="1">
    <citation type="submission" date="2020-12" db="EMBL/GenBank/DDBJ databases">
        <authorList>
            <person name="Iha C."/>
        </authorList>
    </citation>
    <scope>NUCLEOTIDE SEQUENCE</scope>
</reference>
<dbReference type="FunFam" id="1.50.10.20:FF:000011">
    <property type="entry name" value="Terpene cyclase/mutase family member"/>
    <property type="match status" value="1"/>
</dbReference>
<keyword evidence="3 4" id="KW-0413">Isomerase</keyword>
<dbReference type="InterPro" id="IPR032697">
    <property type="entry name" value="SQ_cyclase_N"/>
</dbReference>
<dbReference type="EMBL" id="CAJHUC010002263">
    <property type="protein sequence ID" value="CAD7703492.1"/>
    <property type="molecule type" value="Genomic_DNA"/>
</dbReference>
<proteinExistence type="inferred from homology"/>
<evidence type="ECO:0000259" key="6">
    <source>
        <dbReference type="Pfam" id="PF13249"/>
    </source>
</evidence>
<evidence type="ECO:0000256" key="4">
    <source>
        <dbReference type="RuleBase" id="RU362003"/>
    </source>
</evidence>
<dbReference type="CDD" id="cd02892">
    <property type="entry name" value="SQCY_1"/>
    <property type="match status" value="1"/>
</dbReference>
<gene>
    <name evidence="7" type="ORF">OSTQU699_LOCUS8849</name>
</gene>
<dbReference type="Pfam" id="PF13243">
    <property type="entry name" value="SQHop_cyclase_C"/>
    <property type="match status" value="1"/>
</dbReference>
<dbReference type="PANTHER" id="PTHR11764">
    <property type="entry name" value="TERPENE CYCLASE/MUTASE FAMILY MEMBER"/>
    <property type="match status" value="1"/>
</dbReference>
<dbReference type="SFLD" id="SFLDG01016">
    <property type="entry name" value="Prenyltransferase_Like_2"/>
    <property type="match status" value="1"/>
</dbReference>
<dbReference type="PANTHER" id="PTHR11764:SF20">
    <property type="entry name" value="LANOSTEROL SYNTHASE"/>
    <property type="match status" value="1"/>
</dbReference>
<evidence type="ECO:0000313" key="7">
    <source>
        <dbReference type="EMBL" id="CAD7703492.1"/>
    </source>
</evidence>
<evidence type="ECO:0000256" key="2">
    <source>
        <dbReference type="ARBA" id="ARBA00022737"/>
    </source>
</evidence>
<dbReference type="InterPro" id="IPR018333">
    <property type="entry name" value="Squalene_cyclase"/>
</dbReference>
<dbReference type="GO" id="GO:0005811">
    <property type="term" value="C:lipid droplet"/>
    <property type="evidence" value="ECO:0007669"/>
    <property type="project" value="InterPro"/>
</dbReference>
<comment type="caution">
    <text evidence="7">The sequence shown here is derived from an EMBL/GenBank/DDBJ whole genome shotgun (WGS) entry which is preliminary data.</text>
</comment>
<organism evidence="7 8">
    <name type="scientific">Ostreobium quekettii</name>
    <dbReference type="NCBI Taxonomy" id="121088"/>
    <lineage>
        <taxon>Eukaryota</taxon>
        <taxon>Viridiplantae</taxon>
        <taxon>Chlorophyta</taxon>
        <taxon>core chlorophytes</taxon>
        <taxon>Ulvophyceae</taxon>
        <taxon>TCBD clade</taxon>
        <taxon>Bryopsidales</taxon>
        <taxon>Ostreobineae</taxon>
        <taxon>Ostreobiaceae</taxon>
        <taxon>Ostreobium</taxon>
    </lineage>
</organism>
<dbReference type="GO" id="GO:0016104">
    <property type="term" value="P:triterpenoid biosynthetic process"/>
    <property type="evidence" value="ECO:0007669"/>
    <property type="project" value="InterPro"/>
</dbReference>
<dbReference type="InterPro" id="IPR032696">
    <property type="entry name" value="SQ_cyclase_C"/>
</dbReference>
<feature type="domain" description="Squalene cyclase C-terminal" evidence="5">
    <location>
        <begin position="417"/>
        <end position="740"/>
    </location>
</feature>
<keyword evidence="8" id="KW-1185">Reference proteome</keyword>